<keyword evidence="2" id="KW-1185">Reference proteome</keyword>
<protein>
    <submittedName>
        <fullName evidence="1">Uncharacterized protein</fullName>
    </submittedName>
</protein>
<dbReference type="EMBL" id="JAIMJC010000007">
    <property type="protein sequence ID" value="KAH0522527.1"/>
    <property type="molecule type" value="Genomic_DNA"/>
</dbReference>
<organism evidence="1 2">
    <name type="scientific">Trichoderma semiorbis</name>
    <dbReference type="NCBI Taxonomy" id="1491008"/>
    <lineage>
        <taxon>Eukaryota</taxon>
        <taxon>Fungi</taxon>
        <taxon>Dikarya</taxon>
        <taxon>Ascomycota</taxon>
        <taxon>Pezizomycotina</taxon>
        <taxon>Sordariomycetes</taxon>
        <taxon>Hypocreomycetidae</taxon>
        <taxon>Hypocreales</taxon>
        <taxon>Hypocreaceae</taxon>
        <taxon>Trichoderma</taxon>
    </lineage>
</organism>
<sequence>MDMEYHRDYASRARHPGTGTWRRGPSQRPLLGAIGARRYEYSPDTSPAAGLLHGTVPRTARFTSIHLWMIPRASPGHSALELPAVACVGAVIALRDNALALPLPPNERLWYFVFPRSCHTNSRYLIRAPVASSAAPGLSAVLLEHPQLGSPSPLFPNLSLSGLFVPLSPSRRPQVSFCWLGAISCHPSPVEA</sequence>
<evidence type="ECO:0000313" key="1">
    <source>
        <dbReference type="EMBL" id="KAH0522527.1"/>
    </source>
</evidence>
<name>A0A9P8HJA9_9HYPO</name>
<dbReference type="Proteomes" id="UP000826573">
    <property type="component" value="Unassembled WGS sequence"/>
</dbReference>
<reference evidence="1 2" key="1">
    <citation type="submission" date="2021-08" db="EMBL/GenBank/DDBJ databases">
        <title>The highly contiguous genome resource for Trichoderma semiorbis FJ059, a fungal antagonistic to plant pathogens.</title>
        <authorList>
            <person name="Liu T."/>
        </authorList>
    </citation>
    <scope>NUCLEOTIDE SEQUENCE [LARGE SCALE GENOMIC DNA]</scope>
    <source>
        <strain evidence="1 2">FJ059</strain>
    </source>
</reference>
<comment type="caution">
    <text evidence="1">The sequence shown here is derived from an EMBL/GenBank/DDBJ whole genome shotgun (WGS) entry which is preliminary data.</text>
</comment>
<proteinExistence type="predicted"/>
<evidence type="ECO:0000313" key="2">
    <source>
        <dbReference type="Proteomes" id="UP000826573"/>
    </source>
</evidence>
<accession>A0A9P8HJA9</accession>
<dbReference type="AlphaFoldDB" id="A0A9P8HJA9"/>
<gene>
    <name evidence="1" type="ORF">TsFJ059_006355</name>
</gene>